<accession>A0A5C3KKI2</accession>
<dbReference type="EMBL" id="ML210300">
    <property type="protein sequence ID" value="TFK20425.1"/>
    <property type="molecule type" value="Genomic_DNA"/>
</dbReference>
<gene>
    <name evidence="3" type="ORF">FA15DRAFT_599731</name>
</gene>
<feature type="region of interest" description="Disordered" evidence="1">
    <location>
        <begin position="1"/>
        <end position="45"/>
    </location>
</feature>
<keyword evidence="4" id="KW-1185">Reference proteome</keyword>
<evidence type="ECO:0000256" key="1">
    <source>
        <dbReference type="SAM" id="MobiDB-lite"/>
    </source>
</evidence>
<feature type="compositionally biased region" description="Polar residues" evidence="1">
    <location>
        <begin position="1"/>
        <end position="13"/>
    </location>
</feature>
<evidence type="ECO:0000259" key="2">
    <source>
        <dbReference type="Pfam" id="PF20231"/>
    </source>
</evidence>
<evidence type="ECO:0000313" key="4">
    <source>
        <dbReference type="Proteomes" id="UP000307440"/>
    </source>
</evidence>
<evidence type="ECO:0000313" key="3">
    <source>
        <dbReference type="EMBL" id="TFK20425.1"/>
    </source>
</evidence>
<dbReference type="InterPro" id="IPR046496">
    <property type="entry name" value="DUF6589"/>
</dbReference>
<dbReference type="STRING" id="230819.A0A5C3KKI2"/>
<reference evidence="3 4" key="1">
    <citation type="journal article" date="2019" name="Nat. Ecol. Evol.">
        <title>Megaphylogeny resolves global patterns of mushroom evolution.</title>
        <authorList>
            <person name="Varga T."/>
            <person name="Krizsan K."/>
            <person name="Foldi C."/>
            <person name="Dima B."/>
            <person name="Sanchez-Garcia M."/>
            <person name="Sanchez-Ramirez S."/>
            <person name="Szollosi G.J."/>
            <person name="Szarkandi J.G."/>
            <person name="Papp V."/>
            <person name="Albert L."/>
            <person name="Andreopoulos W."/>
            <person name="Angelini C."/>
            <person name="Antonin V."/>
            <person name="Barry K.W."/>
            <person name="Bougher N.L."/>
            <person name="Buchanan P."/>
            <person name="Buyck B."/>
            <person name="Bense V."/>
            <person name="Catcheside P."/>
            <person name="Chovatia M."/>
            <person name="Cooper J."/>
            <person name="Damon W."/>
            <person name="Desjardin D."/>
            <person name="Finy P."/>
            <person name="Geml J."/>
            <person name="Haridas S."/>
            <person name="Hughes K."/>
            <person name="Justo A."/>
            <person name="Karasinski D."/>
            <person name="Kautmanova I."/>
            <person name="Kiss B."/>
            <person name="Kocsube S."/>
            <person name="Kotiranta H."/>
            <person name="LaButti K.M."/>
            <person name="Lechner B.E."/>
            <person name="Liimatainen K."/>
            <person name="Lipzen A."/>
            <person name="Lukacs Z."/>
            <person name="Mihaltcheva S."/>
            <person name="Morgado L.N."/>
            <person name="Niskanen T."/>
            <person name="Noordeloos M.E."/>
            <person name="Ohm R.A."/>
            <person name="Ortiz-Santana B."/>
            <person name="Ovrebo C."/>
            <person name="Racz N."/>
            <person name="Riley R."/>
            <person name="Savchenko A."/>
            <person name="Shiryaev A."/>
            <person name="Soop K."/>
            <person name="Spirin V."/>
            <person name="Szebenyi C."/>
            <person name="Tomsovsky M."/>
            <person name="Tulloss R.E."/>
            <person name="Uehling J."/>
            <person name="Grigoriev I.V."/>
            <person name="Vagvolgyi C."/>
            <person name="Papp T."/>
            <person name="Martin F.M."/>
            <person name="Miettinen O."/>
            <person name="Hibbett D.S."/>
            <person name="Nagy L.G."/>
        </authorList>
    </citation>
    <scope>NUCLEOTIDE SEQUENCE [LARGE SCALE GENOMIC DNA]</scope>
    <source>
        <strain evidence="3 4">CBS 121175</strain>
    </source>
</reference>
<dbReference type="Pfam" id="PF20231">
    <property type="entry name" value="DUF6589"/>
    <property type="match status" value="1"/>
</dbReference>
<dbReference type="OrthoDB" id="3266963at2759"/>
<dbReference type="Proteomes" id="UP000307440">
    <property type="component" value="Unassembled WGS sequence"/>
</dbReference>
<name>A0A5C3KKI2_COPMA</name>
<feature type="region of interest" description="Disordered" evidence="1">
    <location>
        <begin position="637"/>
        <end position="687"/>
    </location>
</feature>
<protein>
    <recommendedName>
        <fullName evidence="2">DUF6589 domain-containing protein</fullName>
    </recommendedName>
</protein>
<proteinExistence type="predicted"/>
<feature type="compositionally biased region" description="Low complexity" evidence="1">
    <location>
        <begin position="19"/>
        <end position="40"/>
    </location>
</feature>
<sequence>MSFINWNSGTGTPRRQGISQSSSSPSSFPSPASDVFSASPQIRRQTPEEKVDEILALIQAKNLTIGSFQHFLYRRYEDNGQLVKRTPRHDSMLRAFLNGNSKPHVGRVLEDMWHNASETVFMQTDTTVPQGTFFNPTVPVDNLLHVRTAMTTWAVNLTAELMNNEGERMIDRRTGLHLRAQVKEGGKGSREEERVTWDEVSKFSMANLESTARYQAPITWNVLSSYVHKDDSPSRLPVAYQLRPKNLVCGLTQAVMNLTFLRSNRANRFQLCCGIWMFAVMASKTMFRVESRLGLTVADSTVRRALENMSGSQQQQFKQAHEVGSTTHYWVVSDNVQAYAKKRDHRMGRPSEMVHGMAATAIEMEGVAPNAFDLKDLLNRQAGKERKKLTVDLIMDDIDWAHLDHVSTFQFVQTLVNFVPCLQVYRPQLHEFTATKLCRVARPTGYRSKVHPLATNSSNEIKVQELKDAIIDFATQLGIDNDTINNKCWPFSGDGKTFQELHRIRKYSSAEPEDFDSFRWMIPMLEIWHTKWTDMSRIVRAHWGSLTDSSSLLYLAKLAECPTPPKLNKVDFYDGQHMINLALDARILNCWEQHFETTDLVKHFEQAANIPKFEELTAGALKLALAHATTRAHQNALNPEGLANGPGFPIGQPWPEKPAEDSLAQEPEPPIKSDTVPLPFPKEQSKGDTSLANGALFMRDAIWWREVCLAVAEGDTGRVLEMFKLWIFTFSGSGNPLYSSYLLEIYCNFKWEFSPALKEALLMYWLVNLSGLPGCFIELDLMQEHFNFWLEEMVQHKGKEFNDSFYRRVVSMNVHRFLLLKDEMEQAVLLKARTKNHSDPHLDNELNMLLKHLRREELNKFRAGRTEGFQAKDNFSDGLNTLEAGKLKGFIKRLLVYSDRLRAHGYGDGQNSIEEEDFEDDLPDDEELEINREEEDTTDSPCVRMVAVDGELYVAPYCKC</sequence>
<feature type="domain" description="DUF6589" evidence="2">
    <location>
        <begin position="385"/>
        <end position="837"/>
    </location>
</feature>
<organism evidence="3 4">
    <name type="scientific">Coprinopsis marcescibilis</name>
    <name type="common">Agaric fungus</name>
    <name type="synonym">Psathyrella marcescibilis</name>
    <dbReference type="NCBI Taxonomy" id="230819"/>
    <lineage>
        <taxon>Eukaryota</taxon>
        <taxon>Fungi</taxon>
        <taxon>Dikarya</taxon>
        <taxon>Basidiomycota</taxon>
        <taxon>Agaricomycotina</taxon>
        <taxon>Agaricomycetes</taxon>
        <taxon>Agaricomycetidae</taxon>
        <taxon>Agaricales</taxon>
        <taxon>Agaricineae</taxon>
        <taxon>Psathyrellaceae</taxon>
        <taxon>Coprinopsis</taxon>
    </lineage>
</organism>
<dbReference type="AlphaFoldDB" id="A0A5C3KKI2"/>